<dbReference type="InterPro" id="IPR007196">
    <property type="entry name" value="CCR4-Not_Not1_C"/>
</dbReference>
<dbReference type="GO" id="GO:0000289">
    <property type="term" value="P:nuclear-transcribed mRNA poly(A) tail shortening"/>
    <property type="evidence" value="ECO:0007669"/>
    <property type="project" value="UniProtKB-ARBA"/>
</dbReference>
<evidence type="ECO:0000256" key="6">
    <source>
        <dbReference type="SAM" id="Coils"/>
    </source>
</evidence>
<evidence type="ECO:0000256" key="4">
    <source>
        <dbReference type="ARBA" id="ARBA00023163"/>
    </source>
</evidence>
<dbReference type="InterPro" id="IPR024557">
    <property type="entry name" value="CNOT1_dom_4"/>
</dbReference>
<dbReference type="FunFam" id="1.25.40.790:FF:000002">
    <property type="entry name" value="Transcription regulator"/>
    <property type="match status" value="1"/>
</dbReference>
<feature type="domain" description="CCR4-NOT transcription complex subunit 1 CAF1-binding" evidence="9">
    <location>
        <begin position="644"/>
        <end position="862"/>
    </location>
</feature>
<evidence type="ECO:0000256" key="2">
    <source>
        <dbReference type="ARBA" id="ARBA00022491"/>
    </source>
</evidence>
<feature type="domain" description="CCR4-NOT transcription complex subunit 1" evidence="8">
    <location>
        <begin position="939"/>
        <end position="1078"/>
    </location>
</feature>
<dbReference type="Gene3D" id="1.25.40.180">
    <property type="match status" value="1"/>
</dbReference>
<dbReference type="Gene3D" id="1.25.40.790">
    <property type="match status" value="1"/>
</dbReference>
<gene>
    <name evidence="11" type="ORF">V5N11_000630</name>
</gene>
<dbReference type="InterPro" id="IPR032194">
    <property type="entry name" value="CNOT1_HEAT"/>
</dbReference>
<feature type="domain" description="CCR4-NOT transcription complex subunit 1 HEAT repeat" evidence="10">
    <location>
        <begin position="476"/>
        <end position="621"/>
    </location>
</feature>
<name>A0ABD1B3L1_CARAN</name>
<evidence type="ECO:0000256" key="3">
    <source>
        <dbReference type="ARBA" id="ARBA00023015"/>
    </source>
</evidence>
<keyword evidence="6" id="KW-0175">Coiled coil</keyword>
<evidence type="ECO:0000256" key="5">
    <source>
        <dbReference type="ARBA" id="ARBA00023242"/>
    </source>
</evidence>
<evidence type="ECO:0000256" key="1">
    <source>
        <dbReference type="ARBA" id="ARBA00004123"/>
    </source>
</evidence>
<keyword evidence="12" id="KW-1185">Reference proteome</keyword>
<evidence type="ECO:0000259" key="7">
    <source>
        <dbReference type="Pfam" id="PF04054"/>
    </source>
</evidence>
<comment type="caution">
    <text evidence="11">The sequence shown here is derived from an EMBL/GenBank/DDBJ whole genome shotgun (WGS) entry which is preliminary data.</text>
</comment>
<dbReference type="Pfam" id="PF16418">
    <property type="entry name" value="CNOT1_HEAT"/>
    <property type="match status" value="1"/>
</dbReference>
<sequence length="1609" mass="182948">MLIIPSKLLSSHVRCLLMEFNDSDSDSLAQEICELFEYGFETSIYVLKTCLHCFTFRKSQENTLQLENIISFVLKRVLHKPNFESLLSHALNDVEVTQEFVNDMATALHLSTTEKILLGLALTYSEQSDASTTGRSFCMAEIERLCASPLQIESAEQIQTIVPFLQLSEDLSKHLDSFIQILSSSQSSDQLHFVSKPILPVEVHEADVFRSMDFFNKSLQNNVDAILTEIEKETDVGDLIEELGYGFTADASLCKQILSLFLPLTEATISRILVVVVRTYTSLKDNYDTFSTFSLSLGCSTPTELPTVRLWNVDFLFETIKQLAPGTRWMKVIENLDYEGLDIPNMEAFLFFMMVVRSICKDPFPLYAICSFVWKNMEGQLSFLKHAVLAPPEIFTFEHSARKLACNDNMYSHEQLGLSNHAWLSLDLLDVLCQLAERGHAVSVRSLLEYPLAHFPRTLLLGMAHIKTAYNTIQREVVSDILPGIIKNTQDIGFVLNLWQLNRELVIWGLLDAQNLGPDSMLRIIEICHELKILPCVLESVPLSFGIRLAILASRRGFLEIEKWLSNCILNKDVFFEECLKVIKDIHYGEANDISSKPFHSSDPVSDLYLDATSLFLNALKPYTNVITSPQLFEEIEKVHEAILAPPSEIQDKISFIMNNVSAANIESKGKEFAEIFSIQYYSWFAQYMVMKRVSIERNFHDLYLKFLDKVNSQPLYKEIVQVTYENCKVLLRSELIKSSSEERSVLKNLGSWLGKVTIGRNHVLRSREIDPKSLIINAYERGLLIAIIPFISKVLEPCKSSIAYQPPNPWTMCILGLLSEIYSMPNLKMNLKFDIELFFKNLGVDIKDVKPTSLLKDRKREIDGNPDFRNQVCGVAQGSQPQRIDELKSENLIPHNQVELPTNAGGHPISQLSGALPNIGNHVIINQKLHAFNMQLLFQRVVSLAMVRAIKEIESGSFQRSVCIACQTTKELVLKDYDLEPDDARIYEAAHSMVASLAGSLAHVTYKEPLRNSILVHLRISLQSLDISADGFEQVVQLITNDNLHLACAAIEQAAREKAIQTIDADIGQQLLLRKKHIEPYPAGFHKLVSMLLAEWYKICELPGENDAACIRYVLQLHQSGLLKGDDRTESFFGILTEHSVAHCISSEEISSAPLQASQQVQIPSFNSIDIYAKLVFTILNYFREQESNCKSFLLSKIMTVTVRSMFKDADNKKTSLNPRPYFRLFINWLLDLCSMDPMTDGENCQVLIAFANAFHELQPLKIPVFSFAWLELVSHRSFMPKLLSLNDHKGWPYVQRLLSGLLQFLEPFLRNAELRGPVHFLYKGTLKVLLVLLHDYPEFLCYYHFTFCSVIPPSCIQMRNIILSSFPRNMRLPDPSTRNLKIDLLPETAEAPCILSEVDAALKEKQMKSDLDEYLSMRQHSSSFLNELKQRLLSTTSKADSAGTRYNVALLNSLVLYVGMQAIQQLQAGVSKAEAEAEAEAERNANVAALQMFKYLSEELDTEGRYLLLSAMANQLRYPNSHTKYFSSTMLSLFYESDQEIIKEQVTRVLMERLIVNRPHPWGLLITFIELIKNPRYGFWEQEFVRCAPEIGKLFEWIAKKLVTVST</sequence>
<evidence type="ECO:0000259" key="10">
    <source>
        <dbReference type="Pfam" id="PF16418"/>
    </source>
</evidence>
<dbReference type="FunFam" id="1.25.40.800:FF:000001">
    <property type="entry name" value="CCR4-NOT transcription complex subunit 1"/>
    <property type="match status" value="1"/>
</dbReference>
<feature type="coiled-coil region" evidence="6">
    <location>
        <begin position="1465"/>
        <end position="1494"/>
    </location>
</feature>
<keyword evidence="4" id="KW-0804">Transcription</keyword>
<evidence type="ECO:0000259" key="8">
    <source>
        <dbReference type="Pfam" id="PF12842"/>
    </source>
</evidence>
<keyword evidence="2" id="KW-0678">Repressor</keyword>
<keyword evidence="3" id="KW-0805">Transcription regulation</keyword>
<proteinExistence type="predicted"/>
<protein>
    <recommendedName>
        <fullName evidence="13">CCR4-NOT transcription complex subunit 1</fullName>
    </recommendedName>
</protein>
<dbReference type="EMBL" id="JBANAX010000336">
    <property type="protein sequence ID" value="KAL1213558.1"/>
    <property type="molecule type" value="Genomic_DNA"/>
</dbReference>
<dbReference type="PANTHER" id="PTHR13162">
    <property type="entry name" value="CCR4-NOT TRANSCRIPTION COMPLEX"/>
    <property type="match status" value="1"/>
</dbReference>
<organism evidence="11 12">
    <name type="scientific">Cardamine amara subsp. amara</name>
    <dbReference type="NCBI Taxonomy" id="228776"/>
    <lineage>
        <taxon>Eukaryota</taxon>
        <taxon>Viridiplantae</taxon>
        <taxon>Streptophyta</taxon>
        <taxon>Embryophyta</taxon>
        <taxon>Tracheophyta</taxon>
        <taxon>Spermatophyta</taxon>
        <taxon>Magnoliopsida</taxon>
        <taxon>eudicotyledons</taxon>
        <taxon>Gunneridae</taxon>
        <taxon>Pentapetalae</taxon>
        <taxon>rosids</taxon>
        <taxon>malvids</taxon>
        <taxon>Brassicales</taxon>
        <taxon>Brassicaceae</taxon>
        <taxon>Cardamineae</taxon>
        <taxon>Cardamine</taxon>
    </lineage>
</organism>
<dbReference type="GO" id="GO:0005634">
    <property type="term" value="C:nucleus"/>
    <property type="evidence" value="ECO:0007669"/>
    <property type="project" value="UniProtKB-SubCell"/>
</dbReference>
<evidence type="ECO:0000313" key="12">
    <source>
        <dbReference type="Proteomes" id="UP001558713"/>
    </source>
</evidence>
<reference evidence="11 12" key="1">
    <citation type="submission" date="2024-04" db="EMBL/GenBank/DDBJ databases">
        <title>Genome assembly C_amara_ONT_v2.</title>
        <authorList>
            <person name="Yant L."/>
            <person name="Moore C."/>
            <person name="Slenker M."/>
        </authorList>
    </citation>
    <scope>NUCLEOTIDE SEQUENCE [LARGE SCALE GENOMIC DNA]</scope>
    <source>
        <tissue evidence="11">Leaf</tissue>
    </source>
</reference>
<dbReference type="Gene3D" id="1.25.40.800">
    <property type="match status" value="1"/>
</dbReference>
<accession>A0ABD1B3L1</accession>
<dbReference type="PANTHER" id="PTHR13162:SF15">
    <property type="entry name" value="CCR4-NOT COMPLEX COMPONENT NOT1 C-TERMINAL DOMAIN-CONTAINING PROTEIN"/>
    <property type="match status" value="1"/>
</dbReference>
<dbReference type="Pfam" id="PF12842">
    <property type="entry name" value="DUF3819"/>
    <property type="match status" value="1"/>
</dbReference>
<feature type="domain" description="CCR4-Not complex component Not1 C-terminal" evidence="7">
    <location>
        <begin position="1234"/>
        <end position="1599"/>
    </location>
</feature>
<dbReference type="Proteomes" id="UP001558713">
    <property type="component" value="Unassembled WGS sequence"/>
</dbReference>
<comment type="subcellular location">
    <subcellularLocation>
        <location evidence="1">Nucleus</location>
    </subcellularLocation>
</comment>
<evidence type="ECO:0000313" key="11">
    <source>
        <dbReference type="EMBL" id="KAL1213558.1"/>
    </source>
</evidence>
<dbReference type="FunFam" id="1.25.40.180:FF:000012">
    <property type="entry name" value="Ccr4-Not transcription complex subunit"/>
    <property type="match status" value="1"/>
</dbReference>
<keyword evidence="5" id="KW-0539">Nucleus</keyword>
<dbReference type="GO" id="GO:0030014">
    <property type="term" value="C:CCR4-NOT complex"/>
    <property type="evidence" value="ECO:0007669"/>
    <property type="project" value="UniProtKB-ARBA"/>
</dbReference>
<dbReference type="Pfam" id="PF16415">
    <property type="entry name" value="CNOT1_CAF1_bind"/>
    <property type="match status" value="1"/>
</dbReference>
<evidence type="ECO:0008006" key="13">
    <source>
        <dbReference type="Google" id="ProtNLM"/>
    </source>
</evidence>
<dbReference type="InterPro" id="IPR040398">
    <property type="entry name" value="Not1"/>
</dbReference>
<evidence type="ECO:0000259" key="9">
    <source>
        <dbReference type="Pfam" id="PF16415"/>
    </source>
</evidence>
<dbReference type="Pfam" id="PF04054">
    <property type="entry name" value="Not1"/>
    <property type="match status" value="1"/>
</dbReference>
<dbReference type="InterPro" id="IPR032191">
    <property type="entry name" value="CNOT1_CAF1_bind"/>
</dbReference>